<dbReference type="Pfam" id="PF11958">
    <property type="entry name" value="DUF3472"/>
    <property type="match status" value="1"/>
</dbReference>
<gene>
    <name evidence="3" type="ORF">NVS88_08735</name>
</gene>
<feature type="signal peptide" evidence="2">
    <location>
        <begin position="1"/>
        <end position="27"/>
    </location>
</feature>
<comment type="caution">
    <text evidence="3">The sequence shown here is derived from an EMBL/GenBank/DDBJ whole genome shotgun (WGS) entry which is preliminary data.</text>
</comment>
<evidence type="ECO:0008006" key="5">
    <source>
        <dbReference type="Google" id="ProtNLM"/>
    </source>
</evidence>
<dbReference type="EMBL" id="JANRHA010000004">
    <property type="protein sequence ID" value="MDG3014642.1"/>
    <property type="molecule type" value="Genomic_DNA"/>
</dbReference>
<evidence type="ECO:0000256" key="2">
    <source>
        <dbReference type="SAM" id="SignalP"/>
    </source>
</evidence>
<dbReference type="PROSITE" id="PS51318">
    <property type="entry name" value="TAT"/>
    <property type="match status" value="1"/>
</dbReference>
<name>A0A9X4M0P2_9ACTN</name>
<evidence type="ECO:0000313" key="3">
    <source>
        <dbReference type="EMBL" id="MDG3014642.1"/>
    </source>
</evidence>
<organism evidence="3 4">
    <name type="scientific">Speluncibacter jeojiensis</name>
    <dbReference type="NCBI Taxonomy" id="2710754"/>
    <lineage>
        <taxon>Bacteria</taxon>
        <taxon>Bacillati</taxon>
        <taxon>Actinomycetota</taxon>
        <taxon>Actinomycetes</taxon>
        <taxon>Mycobacteriales</taxon>
        <taxon>Speluncibacteraceae</taxon>
        <taxon>Speluncibacter</taxon>
    </lineage>
</organism>
<evidence type="ECO:0000256" key="1">
    <source>
        <dbReference type="SAM" id="MobiDB-lite"/>
    </source>
</evidence>
<keyword evidence="2" id="KW-0732">Signal</keyword>
<feature type="chain" id="PRO_5040874380" description="DUF3472 domain-containing protein" evidence="2">
    <location>
        <begin position="28"/>
        <end position="262"/>
    </location>
</feature>
<dbReference type="InterPro" id="IPR006311">
    <property type="entry name" value="TAT_signal"/>
</dbReference>
<keyword evidence="4" id="KW-1185">Reference proteome</keyword>
<protein>
    <recommendedName>
        <fullName evidence="5">DUF3472 domain-containing protein</fullName>
    </recommendedName>
</protein>
<sequence>MPIIRRALVIAAGLAAAVLLTPSAASAATGQTPGTYAGWSVPANPTSVTIPMTLQVDPGKYNAFWSNQFSFAGVAKVGGYFGLQTHANGGGMFLASIWNGVSGVAGSPGSYCQRFNEGGSGETCRANIRPVAGHLYNLHIDRDRAGTAWTFTVQDATAGTSTTLGTITLPGVATLAKGSFISWTEYFDWNNPKTVCSDAKYSKMLFGIPASNTGAGKYTGGWKSKTCQDMSRVTLGPTGATEENGPLPMSLPIPFAGSSGSA</sequence>
<proteinExistence type="predicted"/>
<dbReference type="InterPro" id="IPR021862">
    <property type="entry name" value="DUF3472"/>
</dbReference>
<feature type="region of interest" description="Disordered" evidence="1">
    <location>
        <begin position="236"/>
        <end position="262"/>
    </location>
</feature>
<accession>A0A9X4M0P2</accession>
<dbReference type="Proteomes" id="UP001152755">
    <property type="component" value="Unassembled WGS sequence"/>
</dbReference>
<dbReference type="RefSeq" id="WP_332519676.1">
    <property type="nucleotide sequence ID" value="NZ_JANRHA010000004.1"/>
</dbReference>
<evidence type="ECO:0000313" key="4">
    <source>
        <dbReference type="Proteomes" id="UP001152755"/>
    </source>
</evidence>
<dbReference type="AlphaFoldDB" id="A0A9X4M0P2"/>
<reference evidence="3" key="1">
    <citation type="submission" date="2022-08" db="EMBL/GenBank/DDBJ databases">
        <title>Genome analysis of Corynebacteriales strain.</title>
        <authorList>
            <person name="Lee S.D."/>
        </authorList>
    </citation>
    <scope>NUCLEOTIDE SEQUENCE</scope>
    <source>
        <strain evidence="3">D3-21</strain>
    </source>
</reference>